<dbReference type="Proteomes" id="UP000281594">
    <property type="component" value="Unassembled WGS sequence"/>
</dbReference>
<dbReference type="EMBL" id="QYCY01000004">
    <property type="protein sequence ID" value="RLV71870.1"/>
    <property type="molecule type" value="Genomic_DNA"/>
</dbReference>
<dbReference type="Gene3D" id="1.10.357.10">
    <property type="entry name" value="Tetracycline Repressor, domain 2"/>
    <property type="match status" value="1"/>
</dbReference>
<evidence type="ECO:0000256" key="1">
    <source>
        <dbReference type="ARBA" id="ARBA00023015"/>
    </source>
</evidence>
<evidence type="ECO:0000256" key="3">
    <source>
        <dbReference type="ARBA" id="ARBA00023163"/>
    </source>
</evidence>
<feature type="DNA-binding region" description="H-T-H motif" evidence="4">
    <location>
        <begin position="29"/>
        <end position="48"/>
    </location>
</feature>
<reference evidence="6 7" key="1">
    <citation type="journal article" date="2018" name="J. Biol. Chem.">
        <title>Discovery of the actinoplanic acid pathway in Streptomyces rapamycinicus reveals a genetically conserved synergism with rapamycin.</title>
        <authorList>
            <person name="Mrak P."/>
            <person name="Krastel P."/>
            <person name="Pivk Lukancic P."/>
            <person name="Tao J."/>
            <person name="Pistorius D."/>
            <person name="Moore C.M."/>
        </authorList>
    </citation>
    <scope>NUCLEOTIDE SEQUENCE [LARGE SCALE GENOMIC DNA]</scope>
    <source>
        <strain evidence="6 7">NRRL 5491</strain>
    </source>
</reference>
<dbReference type="AlphaFoldDB" id="A0A0A0NV09"/>
<dbReference type="RefSeq" id="WP_020874768.1">
    <property type="nucleotide sequence ID" value="NC_022785.1"/>
</dbReference>
<dbReference type="KEGG" id="src:M271_49635"/>
<proteinExistence type="predicted"/>
<comment type="caution">
    <text evidence="6">The sequence shown here is derived from an EMBL/GenBank/DDBJ whole genome shotgun (WGS) entry which is preliminary data.</text>
</comment>
<name>A0A0A0NV09_STRRN</name>
<sequence>MARWQPNAPERLAVAALELFEERGYENTTVIEIAERAGLTKSTFFRHFQDKREVLFGGDTMAGLLAEGIAAAPATAKPFEAVAHALDAVGREAFHPARREMSARRREVIAANPELREREALKGLGLTASMTDALKRRGVPELTSCVAAELGALALKIAYERWSGTTDGDDFGDVARRALRDVQAAGAVH</sequence>
<dbReference type="STRING" id="1343740.M271_49635"/>
<organism evidence="6 7">
    <name type="scientific">Streptomyces rapamycinicus (strain ATCC 29253 / DSM 41530 / NRRL 5491 / AYB-994)</name>
    <name type="common">Streptomyces hygroscopicus (strain ATCC 29253)</name>
    <dbReference type="NCBI Taxonomy" id="1343740"/>
    <lineage>
        <taxon>Bacteria</taxon>
        <taxon>Bacillati</taxon>
        <taxon>Actinomycetota</taxon>
        <taxon>Actinomycetes</taxon>
        <taxon>Kitasatosporales</taxon>
        <taxon>Streptomycetaceae</taxon>
        <taxon>Streptomyces</taxon>
        <taxon>Streptomyces violaceusniger group</taxon>
    </lineage>
</organism>
<evidence type="ECO:0000256" key="2">
    <source>
        <dbReference type="ARBA" id="ARBA00023125"/>
    </source>
</evidence>
<feature type="domain" description="HTH tetR-type" evidence="5">
    <location>
        <begin position="6"/>
        <end position="66"/>
    </location>
</feature>
<dbReference type="PANTHER" id="PTHR30055">
    <property type="entry name" value="HTH-TYPE TRANSCRIPTIONAL REGULATOR RUTR"/>
    <property type="match status" value="1"/>
</dbReference>
<dbReference type="SUPFAM" id="SSF46689">
    <property type="entry name" value="Homeodomain-like"/>
    <property type="match status" value="1"/>
</dbReference>
<evidence type="ECO:0000256" key="4">
    <source>
        <dbReference type="PROSITE-ProRule" id="PRU00335"/>
    </source>
</evidence>
<keyword evidence="2 4" id="KW-0238">DNA-binding</keyword>
<dbReference type="GO" id="GO:0003700">
    <property type="term" value="F:DNA-binding transcription factor activity"/>
    <property type="evidence" value="ECO:0007669"/>
    <property type="project" value="TreeGrafter"/>
</dbReference>
<dbReference type="eggNOG" id="COG1309">
    <property type="taxonomic scope" value="Bacteria"/>
</dbReference>
<dbReference type="PANTHER" id="PTHR30055:SF238">
    <property type="entry name" value="MYCOFACTOCIN BIOSYNTHESIS TRANSCRIPTIONAL REGULATOR MFTR-RELATED"/>
    <property type="match status" value="1"/>
</dbReference>
<dbReference type="PROSITE" id="PS50977">
    <property type="entry name" value="HTH_TETR_2"/>
    <property type="match status" value="1"/>
</dbReference>
<dbReference type="InterPro" id="IPR009057">
    <property type="entry name" value="Homeodomain-like_sf"/>
</dbReference>
<dbReference type="PRINTS" id="PR00455">
    <property type="entry name" value="HTHTETR"/>
</dbReference>
<dbReference type="GO" id="GO:0000976">
    <property type="term" value="F:transcription cis-regulatory region binding"/>
    <property type="evidence" value="ECO:0007669"/>
    <property type="project" value="TreeGrafter"/>
</dbReference>
<evidence type="ECO:0000259" key="5">
    <source>
        <dbReference type="PROSITE" id="PS50977"/>
    </source>
</evidence>
<dbReference type="InterPro" id="IPR050109">
    <property type="entry name" value="HTH-type_TetR-like_transc_reg"/>
</dbReference>
<gene>
    <name evidence="6" type="ORF">D3C57_145125</name>
</gene>
<protein>
    <recommendedName>
        <fullName evidence="5">HTH tetR-type domain-containing protein</fullName>
    </recommendedName>
</protein>
<dbReference type="HOGENOM" id="CLU_069356_2_2_11"/>
<accession>A0A0A0NV09</accession>
<evidence type="ECO:0000313" key="6">
    <source>
        <dbReference type="EMBL" id="RLV71870.1"/>
    </source>
</evidence>
<dbReference type="Pfam" id="PF00440">
    <property type="entry name" value="TetR_N"/>
    <property type="match status" value="1"/>
</dbReference>
<dbReference type="InterPro" id="IPR001647">
    <property type="entry name" value="HTH_TetR"/>
</dbReference>
<evidence type="ECO:0000313" key="7">
    <source>
        <dbReference type="Proteomes" id="UP000281594"/>
    </source>
</evidence>
<keyword evidence="3" id="KW-0804">Transcription</keyword>
<keyword evidence="1" id="KW-0805">Transcription regulation</keyword>